<evidence type="ECO:0000256" key="3">
    <source>
        <dbReference type="ARBA" id="ARBA00023163"/>
    </source>
</evidence>
<dbReference type="Proteomes" id="UP000539146">
    <property type="component" value="Unassembled WGS sequence"/>
</dbReference>
<name>A0A850DVG4_9MICO</name>
<dbReference type="AlphaFoldDB" id="A0A850DVG4"/>
<dbReference type="EMBL" id="JABMCG010000105">
    <property type="protein sequence ID" value="NUU28455.1"/>
    <property type="molecule type" value="Genomic_DNA"/>
</dbReference>
<evidence type="ECO:0000256" key="2">
    <source>
        <dbReference type="ARBA" id="ARBA00023125"/>
    </source>
</evidence>
<keyword evidence="2" id="KW-0238">DNA-binding</keyword>
<dbReference type="GeneID" id="95323701"/>
<dbReference type="GO" id="GO:0003677">
    <property type="term" value="F:DNA binding"/>
    <property type="evidence" value="ECO:0007669"/>
    <property type="project" value="UniProtKB-KW"/>
</dbReference>
<sequence>MSALEYSPYAADCPSRQLLDRIGDRWSVLTIGSLAGGPLRYSALASRVQGVSQKMLTQTLRALERDGLVTRTVYPEIPPHVEYELTERGRSLRAVLEPLEDWATTHMAEVQDSRDAYDAR</sequence>
<evidence type="ECO:0000313" key="7">
    <source>
        <dbReference type="Proteomes" id="UP000539146"/>
    </source>
</evidence>
<evidence type="ECO:0000259" key="4">
    <source>
        <dbReference type="PROSITE" id="PS51118"/>
    </source>
</evidence>
<dbReference type="PANTHER" id="PTHR33204:SF39">
    <property type="entry name" value="TRANSCRIPTIONAL REGULATORY PROTEIN"/>
    <property type="match status" value="1"/>
</dbReference>
<dbReference type="Proteomes" id="UP001652264">
    <property type="component" value="Unassembled WGS sequence"/>
</dbReference>
<keyword evidence="8" id="KW-1185">Reference proteome</keyword>
<keyword evidence="3" id="KW-0804">Transcription</keyword>
<dbReference type="PANTHER" id="PTHR33204">
    <property type="entry name" value="TRANSCRIPTIONAL REGULATOR, MARR FAMILY"/>
    <property type="match status" value="1"/>
</dbReference>
<evidence type="ECO:0000256" key="1">
    <source>
        <dbReference type="ARBA" id="ARBA00023015"/>
    </source>
</evidence>
<accession>A0A850DVG4</accession>
<dbReference type="Pfam" id="PF01638">
    <property type="entry name" value="HxlR"/>
    <property type="match status" value="1"/>
</dbReference>
<gene>
    <name evidence="6" type="ORF">HP467_10090</name>
    <name evidence="5" type="ORF">NYQ28_13160</name>
</gene>
<keyword evidence="1" id="KW-0805">Transcription regulation</keyword>
<reference evidence="5 8" key="2">
    <citation type="submission" date="2022-08" db="EMBL/GenBank/DDBJ databases">
        <title>Taxonomy of Curtobacterium flaccumfaciens.</title>
        <authorList>
            <person name="Osdaghi E."/>
            <person name="Taghavi S.M."/>
            <person name="Hamidizade M."/>
            <person name="Abachi H."/>
            <person name="Fazliarab A."/>
            <person name="Baeyen S."/>
            <person name="Portier P."/>
            <person name="Van Vaerenbergh J."/>
            <person name="Jacques M.-A."/>
        </authorList>
    </citation>
    <scope>NUCLEOTIDE SEQUENCE [LARGE SCALE GENOMIC DNA]</scope>
    <source>
        <strain evidence="5 8">LMG8786T</strain>
    </source>
</reference>
<reference evidence="6 7" key="1">
    <citation type="submission" date="2020-05" db="EMBL/GenBank/DDBJ databases">
        <title>Genome Sequencing of Type Strains.</title>
        <authorList>
            <person name="Lemaire J.F."/>
            <person name="Inderbitzin P."/>
            <person name="Gregorio O.A."/>
            <person name="Collins S.B."/>
            <person name="Wespe N."/>
            <person name="Knight-Connoni V."/>
        </authorList>
    </citation>
    <scope>NUCLEOTIDE SEQUENCE [LARGE SCALE GENOMIC DNA]</scope>
    <source>
        <strain evidence="6 7">DSM 20512</strain>
    </source>
</reference>
<dbReference type="EMBL" id="JANVAD010000006">
    <property type="protein sequence ID" value="MCS6523516.1"/>
    <property type="molecule type" value="Genomic_DNA"/>
</dbReference>
<comment type="caution">
    <text evidence="6">The sequence shown here is derived from an EMBL/GenBank/DDBJ whole genome shotgun (WGS) entry which is preliminary data.</text>
</comment>
<dbReference type="SUPFAM" id="SSF46785">
    <property type="entry name" value="Winged helix' DNA-binding domain"/>
    <property type="match status" value="1"/>
</dbReference>
<dbReference type="Gene3D" id="1.10.10.10">
    <property type="entry name" value="Winged helix-like DNA-binding domain superfamily/Winged helix DNA-binding domain"/>
    <property type="match status" value="1"/>
</dbReference>
<organism evidence="6 7">
    <name type="scientific">Curtobacterium citreum</name>
    <dbReference type="NCBI Taxonomy" id="2036"/>
    <lineage>
        <taxon>Bacteria</taxon>
        <taxon>Bacillati</taxon>
        <taxon>Actinomycetota</taxon>
        <taxon>Actinomycetes</taxon>
        <taxon>Micrococcales</taxon>
        <taxon>Microbacteriaceae</taxon>
        <taxon>Curtobacterium</taxon>
    </lineage>
</organism>
<evidence type="ECO:0000313" key="5">
    <source>
        <dbReference type="EMBL" id="MCS6523516.1"/>
    </source>
</evidence>
<feature type="domain" description="HTH hxlR-type" evidence="4">
    <location>
        <begin position="13"/>
        <end position="111"/>
    </location>
</feature>
<dbReference type="PROSITE" id="PS51118">
    <property type="entry name" value="HTH_HXLR"/>
    <property type="match status" value="1"/>
</dbReference>
<evidence type="ECO:0000313" key="6">
    <source>
        <dbReference type="EMBL" id="NUU28455.1"/>
    </source>
</evidence>
<dbReference type="InterPro" id="IPR036388">
    <property type="entry name" value="WH-like_DNA-bd_sf"/>
</dbReference>
<evidence type="ECO:0000313" key="8">
    <source>
        <dbReference type="Proteomes" id="UP001652264"/>
    </source>
</evidence>
<proteinExistence type="predicted"/>
<dbReference type="InterPro" id="IPR002577">
    <property type="entry name" value="HTH_HxlR"/>
</dbReference>
<protein>
    <submittedName>
        <fullName evidence="6">Helix-turn-helix transcriptional regulator</fullName>
    </submittedName>
</protein>
<dbReference type="RefSeq" id="WP_058741795.1">
    <property type="nucleotide sequence ID" value="NZ_BAAAWP010000001.1"/>
</dbReference>
<dbReference type="InterPro" id="IPR036390">
    <property type="entry name" value="WH_DNA-bd_sf"/>
</dbReference>